<keyword evidence="2" id="KW-0121">Carboxypeptidase</keyword>
<name>A0A2T0K354_9ACTN</name>
<dbReference type="InterPro" id="IPR013784">
    <property type="entry name" value="Carb-bd-like_fold"/>
</dbReference>
<feature type="domain" description="Pvc16 N-terminal" evidence="1">
    <location>
        <begin position="4"/>
        <end position="183"/>
    </location>
</feature>
<keyword evidence="3" id="KW-1185">Reference proteome</keyword>
<dbReference type="InterPro" id="IPR025351">
    <property type="entry name" value="Pvc16_N"/>
</dbReference>
<gene>
    <name evidence="2" type="ORF">CLV67_11668</name>
</gene>
<dbReference type="Pfam" id="PF13620">
    <property type="entry name" value="CarboxypepD_reg"/>
    <property type="match status" value="1"/>
</dbReference>
<dbReference type="OrthoDB" id="5514409at2"/>
<reference evidence="2 3" key="1">
    <citation type="submission" date="2018-03" db="EMBL/GenBank/DDBJ databases">
        <title>Genomic Encyclopedia of Archaeal and Bacterial Type Strains, Phase II (KMG-II): from individual species to whole genera.</title>
        <authorList>
            <person name="Goeker M."/>
        </authorList>
    </citation>
    <scope>NUCLEOTIDE SEQUENCE [LARGE SCALE GENOMIC DNA]</scope>
    <source>
        <strain evidence="2 3">DSM 43146</strain>
    </source>
</reference>
<proteinExistence type="predicted"/>
<dbReference type="GO" id="GO:0004180">
    <property type="term" value="F:carboxypeptidase activity"/>
    <property type="evidence" value="ECO:0007669"/>
    <property type="project" value="UniProtKB-KW"/>
</dbReference>
<sequence length="272" mass="29185">MFDDVDLSLKSLLDDTAAPEAVRDAEVDFRTPGRDYAPAQETLNLFLTDVVENGALRDAGMIIERAGGEMVRRRPPFIADCRYLITGWASPDTPVDLAWTGEHRLLGETLRWLAGFPALPAVHRKGGLRTQPDAPPMLVAHPAQGRRDEFWASLHIAPRLALDLCVTVAFDLDAEVPEGPPVTTHALAFPPAAAIYTIAGEVRAADGLPVAVARVVLEPLGHTAVTDGRGRFVFGGVPAGDYRLHTTSGARENDTGIRVPAIAANGYDVTLT</sequence>
<evidence type="ECO:0000313" key="3">
    <source>
        <dbReference type="Proteomes" id="UP000239415"/>
    </source>
</evidence>
<dbReference type="Gene3D" id="2.60.40.1120">
    <property type="entry name" value="Carboxypeptidase-like, regulatory domain"/>
    <property type="match status" value="1"/>
</dbReference>
<dbReference type="GO" id="GO:0030246">
    <property type="term" value="F:carbohydrate binding"/>
    <property type="evidence" value="ECO:0007669"/>
    <property type="project" value="InterPro"/>
</dbReference>
<dbReference type="RefSeq" id="WP_106325383.1">
    <property type="nucleotide sequence ID" value="NZ_BOMO01000149.1"/>
</dbReference>
<evidence type="ECO:0000313" key="2">
    <source>
        <dbReference type="EMBL" id="PRX17292.1"/>
    </source>
</evidence>
<dbReference type="AlphaFoldDB" id="A0A2T0K354"/>
<keyword evidence="2" id="KW-0645">Protease</keyword>
<organism evidence="2 3">
    <name type="scientific">Actinoplanes italicus</name>
    <dbReference type="NCBI Taxonomy" id="113567"/>
    <lineage>
        <taxon>Bacteria</taxon>
        <taxon>Bacillati</taxon>
        <taxon>Actinomycetota</taxon>
        <taxon>Actinomycetes</taxon>
        <taxon>Micromonosporales</taxon>
        <taxon>Micromonosporaceae</taxon>
        <taxon>Actinoplanes</taxon>
    </lineage>
</organism>
<protein>
    <submittedName>
        <fullName evidence="2">Carboxypeptidase family protein</fullName>
    </submittedName>
</protein>
<dbReference type="SUPFAM" id="SSF49452">
    <property type="entry name" value="Starch-binding domain-like"/>
    <property type="match status" value="1"/>
</dbReference>
<dbReference type="Proteomes" id="UP000239415">
    <property type="component" value="Unassembled WGS sequence"/>
</dbReference>
<accession>A0A2T0K354</accession>
<dbReference type="Pfam" id="PF14065">
    <property type="entry name" value="Pvc16_N"/>
    <property type="match status" value="1"/>
</dbReference>
<comment type="caution">
    <text evidence="2">The sequence shown here is derived from an EMBL/GenBank/DDBJ whole genome shotgun (WGS) entry which is preliminary data.</text>
</comment>
<evidence type="ECO:0000259" key="1">
    <source>
        <dbReference type="Pfam" id="PF14065"/>
    </source>
</evidence>
<keyword evidence="2" id="KW-0378">Hydrolase</keyword>
<dbReference type="EMBL" id="PVMZ01000016">
    <property type="protein sequence ID" value="PRX17292.1"/>
    <property type="molecule type" value="Genomic_DNA"/>
</dbReference>